<protein>
    <submittedName>
        <fullName evidence="2">26811_t:CDS:1</fullName>
    </submittedName>
</protein>
<accession>A0A9N9EPU9</accession>
<dbReference type="Proteomes" id="UP000789405">
    <property type="component" value="Unassembled WGS sequence"/>
</dbReference>
<gene>
    <name evidence="2" type="ORF">DERYTH_LOCUS12113</name>
</gene>
<keyword evidence="3" id="KW-1185">Reference proteome</keyword>
<evidence type="ECO:0000313" key="3">
    <source>
        <dbReference type="Proteomes" id="UP000789405"/>
    </source>
</evidence>
<name>A0A9N9EPU9_9GLOM</name>
<proteinExistence type="predicted"/>
<feature type="coiled-coil region" evidence="1">
    <location>
        <begin position="102"/>
        <end position="129"/>
    </location>
</feature>
<dbReference type="OrthoDB" id="2441342at2759"/>
<keyword evidence="1" id="KW-0175">Coiled coil</keyword>
<evidence type="ECO:0000256" key="1">
    <source>
        <dbReference type="SAM" id="Coils"/>
    </source>
</evidence>
<dbReference type="EMBL" id="CAJVPY010007805">
    <property type="protein sequence ID" value="CAG8686023.1"/>
    <property type="molecule type" value="Genomic_DNA"/>
</dbReference>
<reference evidence="2" key="1">
    <citation type="submission" date="2021-06" db="EMBL/GenBank/DDBJ databases">
        <authorList>
            <person name="Kallberg Y."/>
            <person name="Tangrot J."/>
            <person name="Rosling A."/>
        </authorList>
    </citation>
    <scope>NUCLEOTIDE SEQUENCE</scope>
    <source>
        <strain evidence="2">MA453B</strain>
    </source>
</reference>
<sequence length="288" mass="33545">MTNDNVIKDQIEKVTKFRLEFRDFVEKSVEYCTELSGYIRDLKGVVDLVDDKTIHKEDFIEEIKSLSDETKRHEGLSQALFEQIRKILEGFLDVNEDFKPYMNDTKKTNDKLVVELKVAENEKEKEMKLYDKIKPKHWERVLKFGLSGLGAAISPQVVMFSTIMFLFEDCYRSVNATKRLNLVNNANESIKNIQESKDENTELIKDLSILIQALAEISVSLSRFKLFWDNQRRTLSRIHKNLDTAGKGNRINTLKIKGIGNHLDKLKSSISDYNYTFLKTLTYDRMIN</sequence>
<evidence type="ECO:0000313" key="2">
    <source>
        <dbReference type="EMBL" id="CAG8686023.1"/>
    </source>
</evidence>
<comment type="caution">
    <text evidence="2">The sequence shown here is derived from an EMBL/GenBank/DDBJ whole genome shotgun (WGS) entry which is preliminary data.</text>
</comment>
<organism evidence="2 3">
    <name type="scientific">Dentiscutata erythropus</name>
    <dbReference type="NCBI Taxonomy" id="1348616"/>
    <lineage>
        <taxon>Eukaryota</taxon>
        <taxon>Fungi</taxon>
        <taxon>Fungi incertae sedis</taxon>
        <taxon>Mucoromycota</taxon>
        <taxon>Glomeromycotina</taxon>
        <taxon>Glomeromycetes</taxon>
        <taxon>Diversisporales</taxon>
        <taxon>Gigasporaceae</taxon>
        <taxon>Dentiscutata</taxon>
    </lineage>
</organism>
<dbReference type="AlphaFoldDB" id="A0A9N9EPU9"/>
<dbReference type="Gene3D" id="1.20.1170.10">
    <property type="match status" value="1"/>
</dbReference>